<dbReference type="PATRIC" id="fig|253.9.peg.2949"/>
<evidence type="ECO:0000256" key="1">
    <source>
        <dbReference type="ARBA" id="ARBA00022729"/>
    </source>
</evidence>
<comment type="caution">
    <text evidence="4">The sequence shown here is derived from an EMBL/GenBank/DDBJ whole genome shotgun (WGS) entry which is preliminary data.</text>
</comment>
<evidence type="ECO:0000313" key="4">
    <source>
        <dbReference type="EMBL" id="KPE52058.1"/>
    </source>
</evidence>
<evidence type="ECO:0000313" key="5">
    <source>
        <dbReference type="Proteomes" id="UP000037953"/>
    </source>
</evidence>
<organism evidence="4 5">
    <name type="scientific">Chryseobacterium indologenes</name>
    <name type="common">Flavobacterium indologenes</name>
    <dbReference type="NCBI Taxonomy" id="253"/>
    <lineage>
        <taxon>Bacteria</taxon>
        <taxon>Pseudomonadati</taxon>
        <taxon>Bacteroidota</taxon>
        <taxon>Flavobacteriia</taxon>
        <taxon>Flavobacteriales</taxon>
        <taxon>Weeksellaceae</taxon>
        <taxon>Chryseobacterium group</taxon>
        <taxon>Chryseobacterium</taxon>
    </lineage>
</organism>
<reference evidence="5" key="2">
    <citation type="submission" date="2015-09" db="EMBL/GenBank/DDBJ databases">
        <title>Draft genome sequence of a multidrug-resistant Chryseobacterium indologenes isolate from Malaysia.</title>
        <authorList>
            <person name="Yu C.Y."/>
            <person name="Ang G.Y."/>
            <person name="Chan K.-G."/>
        </authorList>
    </citation>
    <scope>NUCLEOTIDE SEQUENCE [LARGE SCALE GENOMIC DNA]</scope>
    <source>
        <strain evidence="5">CI_885</strain>
    </source>
</reference>
<dbReference type="AlphaFoldDB" id="A0A0N0ZWG1"/>
<feature type="domain" description="Secretion system C-terminal sorting" evidence="3">
    <location>
        <begin position="257"/>
        <end position="324"/>
    </location>
</feature>
<evidence type="ECO:0000256" key="2">
    <source>
        <dbReference type="SAM" id="SignalP"/>
    </source>
</evidence>
<feature type="chain" id="PRO_5005865165" description="Secretion system C-terminal sorting domain-containing protein" evidence="2">
    <location>
        <begin position="18"/>
        <end position="326"/>
    </location>
</feature>
<feature type="signal peptide" evidence="2">
    <location>
        <begin position="1"/>
        <end position="17"/>
    </location>
</feature>
<dbReference type="EMBL" id="LJOD01000003">
    <property type="protein sequence ID" value="KPE52058.1"/>
    <property type="molecule type" value="Genomic_DNA"/>
</dbReference>
<dbReference type="RefSeq" id="WP_062697901.1">
    <property type="nucleotide sequence ID" value="NZ_LJOD01000003.1"/>
</dbReference>
<protein>
    <recommendedName>
        <fullName evidence="3">Secretion system C-terminal sorting domain-containing protein</fullName>
    </recommendedName>
</protein>
<accession>A0A0N0ZWG1</accession>
<dbReference type="Proteomes" id="UP000037953">
    <property type="component" value="Unassembled WGS sequence"/>
</dbReference>
<keyword evidence="1 2" id="KW-0732">Signal</keyword>
<dbReference type="Pfam" id="PF18962">
    <property type="entry name" value="Por_Secre_tail"/>
    <property type="match status" value="1"/>
</dbReference>
<gene>
    <name evidence="4" type="ORF">AOB46_06385</name>
</gene>
<reference evidence="4 5" key="1">
    <citation type="journal article" date="2015" name="Genom Data">
        <title>Draft genome sequence of a multidrug-resistant Chryseobacterium indologenes isolate from Malaysia.</title>
        <authorList>
            <person name="Yu C.Y."/>
            <person name="Ang G.Y."/>
            <person name="Cheng H.J."/>
            <person name="Cheong Y.M."/>
            <person name="Yin W.F."/>
            <person name="Chan K.G."/>
        </authorList>
    </citation>
    <scope>NUCLEOTIDE SEQUENCE [LARGE SCALE GENOMIC DNA]</scope>
    <source>
        <strain evidence="4 5">CI_885</strain>
    </source>
</reference>
<proteinExistence type="predicted"/>
<dbReference type="OrthoDB" id="1428753at2"/>
<name>A0A0N0ZWG1_CHRID</name>
<sequence length="326" mass="34311">MKKTLLLALTAFGLCSAQTTITKAFNDPIVGETVNNIIINGTVDNSATGNNVVFNNASLTQGAASPTVYSSPDATETTTYPGSTIKMTGGGNTILFKQTASKLEITGLITPDATLNFAANNGTYISYPAAFGYTETDTAQGTFTSTAASGNFSGNINISADAAGTLIIGPNTYTNVLRIKSVQTFNLTVGPFPAGTITNTSYLYYSSTYKAPLLSYTSANINVPALNMNQTTTAAQALNVTFLGTGEAVKKQSFRAYPNPAQDFIGFTGENANYSTAKIYSLDGKLIKTSDIQSGKVQVSELPAASYFIEVSGKDSKKETTKFIKK</sequence>
<evidence type="ECO:0000259" key="3">
    <source>
        <dbReference type="Pfam" id="PF18962"/>
    </source>
</evidence>
<dbReference type="InterPro" id="IPR026444">
    <property type="entry name" value="Secre_tail"/>
</dbReference>
<dbReference type="NCBIfam" id="TIGR04183">
    <property type="entry name" value="Por_Secre_tail"/>
    <property type="match status" value="1"/>
</dbReference>